<dbReference type="HOGENOM" id="CLU_042775_0_0_10"/>
<dbReference type="InterPro" id="IPR013482">
    <property type="entry name" value="Molybde_CF_guanTrfase"/>
</dbReference>
<evidence type="ECO:0000313" key="11">
    <source>
        <dbReference type="Proteomes" id="UP000008461"/>
    </source>
</evidence>
<reference key="2">
    <citation type="submission" date="2011-04" db="EMBL/GenBank/DDBJ databases">
        <title>Complete sequence of chromosome of Haliscomenobacter hydrossis DSM 1100.</title>
        <authorList>
            <consortium name="US DOE Joint Genome Institute (JGI-PGF)"/>
            <person name="Lucas S."/>
            <person name="Han J."/>
            <person name="Lapidus A."/>
            <person name="Bruce D."/>
            <person name="Goodwin L."/>
            <person name="Pitluck S."/>
            <person name="Peters L."/>
            <person name="Kyrpides N."/>
            <person name="Mavromatis K."/>
            <person name="Ivanova N."/>
            <person name="Ovchinnikova G."/>
            <person name="Pagani I."/>
            <person name="Daligault H."/>
            <person name="Detter J.C."/>
            <person name="Han C."/>
            <person name="Land M."/>
            <person name="Hauser L."/>
            <person name="Markowitz V."/>
            <person name="Cheng J.-F."/>
            <person name="Hugenholtz P."/>
            <person name="Woyke T."/>
            <person name="Wu D."/>
            <person name="Verbarg S."/>
            <person name="Frueling A."/>
            <person name="Brambilla E."/>
            <person name="Klenk H.-P."/>
            <person name="Eisen J.A."/>
        </authorList>
    </citation>
    <scope>NUCLEOTIDE SEQUENCE</scope>
    <source>
        <strain>DSM 1100</strain>
    </source>
</reference>
<dbReference type="PANTHER" id="PTHR19136">
    <property type="entry name" value="MOLYBDENUM COFACTOR GUANYLYLTRANSFERASE"/>
    <property type="match status" value="1"/>
</dbReference>
<comment type="cofactor">
    <cofactor evidence="8">
        <name>Mg(2+)</name>
        <dbReference type="ChEBI" id="CHEBI:18420"/>
    </cofactor>
</comment>
<comment type="function">
    <text evidence="8">Transfers a GMP moiety from GTP to Mo-molybdopterin (Mo-MPT) cofactor (Moco or molybdenum cofactor) to form Mo-molybdopterin guanine dinucleotide (Mo-MGD) cofactor.</text>
</comment>
<feature type="binding site" evidence="8">
    <location>
        <begin position="202"/>
        <end position="204"/>
    </location>
    <ligand>
        <name>GTP</name>
        <dbReference type="ChEBI" id="CHEBI:37565"/>
    </ligand>
</feature>
<keyword evidence="5 8" id="KW-0460">Magnesium</keyword>
<dbReference type="InterPro" id="IPR027417">
    <property type="entry name" value="P-loop_NTPase"/>
</dbReference>
<evidence type="ECO:0000313" key="10">
    <source>
        <dbReference type="EMBL" id="AEE51214.1"/>
    </source>
</evidence>
<evidence type="ECO:0000256" key="6">
    <source>
        <dbReference type="ARBA" id="ARBA00023134"/>
    </source>
</evidence>
<comment type="catalytic activity">
    <reaction evidence="8">
        <text>Mo-molybdopterin + GTP + H(+) = Mo-molybdopterin guanine dinucleotide + diphosphate</text>
        <dbReference type="Rhea" id="RHEA:34243"/>
        <dbReference type="ChEBI" id="CHEBI:15378"/>
        <dbReference type="ChEBI" id="CHEBI:33019"/>
        <dbReference type="ChEBI" id="CHEBI:37565"/>
        <dbReference type="ChEBI" id="CHEBI:71302"/>
        <dbReference type="ChEBI" id="CHEBI:71310"/>
        <dbReference type="EC" id="2.7.7.77"/>
    </reaction>
</comment>
<dbReference type="OrthoDB" id="9788394at2"/>
<sequence>MPSHQKHAAITRPAYGNFARQEWALIGAPCGVIKKLAFGLIERLQEHFNAGYVDADHASADAEVQTGRDTQSAMGHGAKQEYTDKISHHRFDLEDELNPYFFRQHFNLQDVVLVNGNHFEAKRQIVLIDPRKETSLQKKLDRLTNVACIVLTDAETDIYPFLQDHLGSALPPVFAIENEAEIADFLLEHLQREQAPLYGLVLAGGRSTRMGQDKSLINYHGKPQREFMADLLSHWCSKVFISCRGDQVEEIGGQYSPLPDTFLGLGPYGAILSAFREHPDAAWLVVACDLPHMDEATLEQLIAQRNPAKVASTFKSPFDQFPEPLVTIWEPRSYPLLLQFMAQGYTCPRKVLLNSPIELLVAENELALENVNKPEELEKALGKLKR</sequence>
<feature type="domain" description="MobA-like NTP transferase" evidence="9">
    <location>
        <begin position="199"/>
        <end position="343"/>
    </location>
</feature>
<dbReference type="Proteomes" id="UP000008461">
    <property type="component" value="Chromosome"/>
</dbReference>
<evidence type="ECO:0000256" key="2">
    <source>
        <dbReference type="ARBA" id="ARBA00022679"/>
    </source>
</evidence>
<organism evidence="10 11">
    <name type="scientific">Haliscomenobacter hydrossis (strain ATCC 27775 / DSM 1100 / LMG 10767 / O)</name>
    <dbReference type="NCBI Taxonomy" id="760192"/>
    <lineage>
        <taxon>Bacteria</taxon>
        <taxon>Pseudomonadati</taxon>
        <taxon>Bacteroidota</taxon>
        <taxon>Saprospiria</taxon>
        <taxon>Saprospirales</taxon>
        <taxon>Haliscomenobacteraceae</taxon>
        <taxon>Haliscomenobacter</taxon>
    </lineage>
</organism>
<dbReference type="Pfam" id="PF12804">
    <property type="entry name" value="NTP_transf_3"/>
    <property type="match status" value="1"/>
</dbReference>
<evidence type="ECO:0000256" key="3">
    <source>
        <dbReference type="ARBA" id="ARBA00022723"/>
    </source>
</evidence>
<keyword evidence="1 8" id="KW-0963">Cytoplasm</keyword>
<comment type="similarity">
    <text evidence="8">Belongs to the MobA family.</text>
</comment>
<dbReference type="GO" id="GO:0061603">
    <property type="term" value="F:molybdenum cofactor guanylyltransferase activity"/>
    <property type="evidence" value="ECO:0007669"/>
    <property type="project" value="UniProtKB-EC"/>
</dbReference>
<dbReference type="GO" id="GO:0046872">
    <property type="term" value="F:metal ion binding"/>
    <property type="evidence" value="ECO:0007669"/>
    <property type="project" value="UniProtKB-KW"/>
</dbReference>
<evidence type="ECO:0000256" key="5">
    <source>
        <dbReference type="ARBA" id="ARBA00022842"/>
    </source>
</evidence>
<protein>
    <recommendedName>
        <fullName evidence="8">Probable molybdenum cofactor guanylyltransferase</fullName>
        <shortName evidence="8">MoCo guanylyltransferase</shortName>
        <ecNumber evidence="8">2.7.7.77</ecNumber>
    </recommendedName>
    <alternativeName>
        <fullName evidence="8">GTP:molybdopterin guanylyltransferase</fullName>
    </alternativeName>
    <alternativeName>
        <fullName evidence="8">Mo-MPT guanylyltransferase</fullName>
    </alternativeName>
    <alternativeName>
        <fullName evidence="8">Molybdopterin guanylyltransferase</fullName>
    </alternativeName>
    <alternativeName>
        <fullName evidence="8">Molybdopterin-guanine dinucleotide synthase</fullName>
        <shortName evidence="8">MGD synthase</shortName>
    </alternativeName>
</protein>
<dbReference type="GO" id="GO:0006777">
    <property type="term" value="P:Mo-molybdopterin cofactor biosynthetic process"/>
    <property type="evidence" value="ECO:0007669"/>
    <property type="project" value="UniProtKB-KW"/>
</dbReference>
<dbReference type="InterPro" id="IPR029044">
    <property type="entry name" value="Nucleotide-diphossugar_trans"/>
</dbReference>
<dbReference type="AlphaFoldDB" id="F4KUD2"/>
<dbReference type="GO" id="GO:0005525">
    <property type="term" value="F:GTP binding"/>
    <property type="evidence" value="ECO:0007669"/>
    <property type="project" value="UniProtKB-UniRule"/>
</dbReference>
<dbReference type="HAMAP" id="MF_00316">
    <property type="entry name" value="MobA"/>
    <property type="match status" value="1"/>
</dbReference>
<dbReference type="PANTHER" id="PTHR19136:SF81">
    <property type="entry name" value="MOLYBDENUM COFACTOR GUANYLYLTRANSFERASE"/>
    <property type="match status" value="1"/>
</dbReference>
<accession>F4KUD2</accession>
<dbReference type="RefSeq" id="WP_013765755.1">
    <property type="nucleotide sequence ID" value="NC_015510.1"/>
</dbReference>
<gene>
    <name evidence="8" type="primary">mobA</name>
    <name evidence="10" type="ordered locus">Halhy_3356</name>
</gene>
<name>F4KUD2_HALH1</name>
<dbReference type="eggNOG" id="COG0746">
    <property type="taxonomic scope" value="Bacteria"/>
</dbReference>
<keyword evidence="4 8" id="KW-0547">Nucleotide-binding</keyword>
<dbReference type="CDD" id="cd02503">
    <property type="entry name" value="MobA"/>
    <property type="match status" value="1"/>
</dbReference>
<feature type="binding site" evidence="8">
    <location>
        <position position="260"/>
    </location>
    <ligand>
        <name>GTP</name>
        <dbReference type="ChEBI" id="CHEBI:37565"/>
    </ligand>
</feature>
<feature type="binding site" evidence="8">
    <location>
        <position position="214"/>
    </location>
    <ligand>
        <name>GTP</name>
        <dbReference type="ChEBI" id="CHEBI:37565"/>
    </ligand>
</feature>
<keyword evidence="11" id="KW-1185">Reference proteome</keyword>
<evidence type="ECO:0000259" key="9">
    <source>
        <dbReference type="Pfam" id="PF12804"/>
    </source>
</evidence>
<dbReference type="Gene3D" id="3.90.550.10">
    <property type="entry name" value="Spore Coat Polysaccharide Biosynthesis Protein SpsA, Chain A"/>
    <property type="match status" value="1"/>
</dbReference>
<feature type="binding site" evidence="8">
    <location>
        <position position="289"/>
    </location>
    <ligand>
        <name>GTP</name>
        <dbReference type="ChEBI" id="CHEBI:37565"/>
    </ligand>
</feature>
<feature type="binding site" evidence="8">
    <location>
        <position position="289"/>
    </location>
    <ligand>
        <name>Mg(2+)</name>
        <dbReference type="ChEBI" id="CHEBI:18420"/>
    </ligand>
</feature>
<keyword evidence="2 8" id="KW-0808">Transferase</keyword>
<dbReference type="EMBL" id="CP002691">
    <property type="protein sequence ID" value="AEE51214.1"/>
    <property type="molecule type" value="Genomic_DNA"/>
</dbReference>
<keyword evidence="3 8" id="KW-0479">Metal-binding</keyword>
<dbReference type="EC" id="2.7.7.77" evidence="8"/>
<comment type="subcellular location">
    <subcellularLocation>
        <location evidence="8">Cytoplasm</location>
    </subcellularLocation>
</comment>
<comment type="caution">
    <text evidence="8">Lacks conserved residue(s) required for the propagation of feature annotation.</text>
</comment>
<dbReference type="SUPFAM" id="SSF53448">
    <property type="entry name" value="Nucleotide-diphospho-sugar transferases"/>
    <property type="match status" value="1"/>
</dbReference>
<comment type="domain">
    <text evidence="8">The N-terminal domain determines nucleotide recognition and specific binding, while the C-terminal domain determines the specific binding to the target protein.</text>
</comment>
<keyword evidence="7 8" id="KW-0501">Molybdenum cofactor biosynthesis</keyword>
<evidence type="ECO:0000256" key="8">
    <source>
        <dbReference type="HAMAP-Rule" id="MF_00316"/>
    </source>
</evidence>
<reference evidence="10 11" key="1">
    <citation type="journal article" date="2011" name="Stand. Genomic Sci.">
        <title>Complete genome sequence of Haliscomenobacter hydrossis type strain (O).</title>
        <authorList>
            <consortium name="US DOE Joint Genome Institute (JGI-PGF)"/>
            <person name="Daligault H."/>
            <person name="Lapidus A."/>
            <person name="Zeytun A."/>
            <person name="Nolan M."/>
            <person name="Lucas S."/>
            <person name="Del Rio T.G."/>
            <person name="Tice H."/>
            <person name="Cheng J.F."/>
            <person name="Tapia R."/>
            <person name="Han C."/>
            <person name="Goodwin L."/>
            <person name="Pitluck S."/>
            <person name="Liolios K."/>
            <person name="Pagani I."/>
            <person name="Ivanova N."/>
            <person name="Huntemann M."/>
            <person name="Mavromatis K."/>
            <person name="Mikhailova N."/>
            <person name="Pati A."/>
            <person name="Chen A."/>
            <person name="Palaniappan K."/>
            <person name="Land M."/>
            <person name="Hauser L."/>
            <person name="Brambilla E.M."/>
            <person name="Rohde M."/>
            <person name="Verbarg S."/>
            <person name="Goker M."/>
            <person name="Bristow J."/>
            <person name="Eisen J.A."/>
            <person name="Markowitz V."/>
            <person name="Hugenholtz P."/>
            <person name="Kyrpides N.C."/>
            <person name="Klenk H.P."/>
            <person name="Woyke T."/>
        </authorList>
    </citation>
    <scope>NUCLEOTIDE SEQUENCE [LARGE SCALE GENOMIC DNA]</scope>
    <source>
        <strain evidence="11">ATCC 27775 / DSM 1100 / LMG 10767 / O</strain>
    </source>
</reference>
<dbReference type="GO" id="GO:0005737">
    <property type="term" value="C:cytoplasm"/>
    <property type="evidence" value="ECO:0007669"/>
    <property type="project" value="UniProtKB-SubCell"/>
</dbReference>
<proteinExistence type="inferred from homology"/>
<dbReference type="KEGG" id="hhy:Halhy_3356"/>
<keyword evidence="6 8" id="KW-0342">GTP-binding</keyword>
<dbReference type="InterPro" id="IPR025877">
    <property type="entry name" value="MobA-like_NTP_Trfase"/>
</dbReference>
<evidence type="ECO:0000256" key="1">
    <source>
        <dbReference type="ARBA" id="ARBA00022490"/>
    </source>
</evidence>
<evidence type="ECO:0000256" key="7">
    <source>
        <dbReference type="ARBA" id="ARBA00023150"/>
    </source>
</evidence>
<evidence type="ECO:0000256" key="4">
    <source>
        <dbReference type="ARBA" id="ARBA00022741"/>
    </source>
</evidence>
<dbReference type="STRING" id="760192.Halhy_3356"/>
<dbReference type="Gene3D" id="3.40.50.300">
    <property type="entry name" value="P-loop containing nucleotide triphosphate hydrolases"/>
    <property type="match status" value="1"/>
</dbReference>